<comment type="caution">
    <text evidence="2">The sequence shown here is derived from an EMBL/GenBank/DDBJ whole genome shotgun (WGS) entry which is preliminary data.</text>
</comment>
<dbReference type="SUPFAM" id="SSF53098">
    <property type="entry name" value="Ribonuclease H-like"/>
    <property type="match status" value="1"/>
</dbReference>
<evidence type="ECO:0000259" key="1">
    <source>
        <dbReference type="Pfam" id="PF00075"/>
    </source>
</evidence>
<dbReference type="CDD" id="cd09276">
    <property type="entry name" value="Rnase_HI_RT_non_LTR"/>
    <property type="match status" value="1"/>
</dbReference>
<feature type="domain" description="RNase H type-1" evidence="1">
    <location>
        <begin position="148"/>
        <end position="229"/>
    </location>
</feature>
<gene>
    <name evidence="2" type="ORF">HNY73_021900</name>
</gene>
<dbReference type="InterPro" id="IPR012337">
    <property type="entry name" value="RNaseH-like_sf"/>
</dbReference>
<evidence type="ECO:0000313" key="3">
    <source>
        <dbReference type="Proteomes" id="UP000807504"/>
    </source>
</evidence>
<name>A0A8T0E0V5_ARGBR</name>
<dbReference type="Pfam" id="PF00075">
    <property type="entry name" value="RNase_H"/>
    <property type="match status" value="1"/>
</dbReference>
<dbReference type="GO" id="GO:0004523">
    <property type="term" value="F:RNA-DNA hybrid ribonuclease activity"/>
    <property type="evidence" value="ECO:0007669"/>
    <property type="project" value="InterPro"/>
</dbReference>
<dbReference type="Proteomes" id="UP000807504">
    <property type="component" value="Unassembled WGS sequence"/>
</dbReference>
<evidence type="ECO:0000313" key="2">
    <source>
        <dbReference type="EMBL" id="KAF8763755.1"/>
    </source>
</evidence>
<accession>A0A8T0E0V5</accession>
<dbReference type="GO" id="GO:0003676">
    <property type="term" value="F:nucleic acid binding"/>
    <property type="evidence" value="ECO:0007669"/>
    <property type="project" value="InterPro"/>
</dbReference>
<dbReference type="InterPro" id="IPR002156">
    <property type="entry name" value="RNaseH_domain"/>
</dbReference>
<reference evidence="2" key="1">
    <citation type="journal article" date="2020" name="bioRxiv">
        <title>Chromosome-level reference genome of the European wasp spider Argiope bruennichi: a resource for studies on range expansion and evolutionary adaptation.</title>
        <authorList>
            <person name="Sheffer M.M."/>
            <person name="Hoppe A."/>
            <person name="Krehenwinkel H."/>
            <person name="Uhl G."/>
            <person name="Kuss A.W."/>
            <person name="Jensen L."/>
            <person name="Jensen C."/>
            <person name="Gillespie R.G."/>
            <person name="Hoff K.J."/>
            <person name="Prost S."/>
        </authorList>
    </citation>
    <scope>NUCLEOTIDE SEQUENCE</scope>
</reference>
<protein>
    <recommendedName>
        <fullName evidence="1">RNase H type-1 domain-containing protein</fullName>
    </recommendedName>
</protein>
<keyword evidence="3" id="KW-1185">Reference proteome</keyword>
<organism evidence="2 3">
    <name type="scientific">Argiope bruennichi</name>
    <name type="common">Wasp spider</name>
    <name type="synonym">Aranea bruennichi</name>
    <dbReference type="NCBI Taxonomy" id="94029"/>
    <lineage>
        <taxon>Eukaryota</taxon>
        <taxon>Metazoa</taxon>
        <taxon>Ecdysozoa</taxon>
        <taxon>Arthropoda</taxon>
        <taxon>Chelicerata</taxon>
        <taxon>Arachnida</taxon>
        <taxon>Araneae</taxon>
        <taxon>Araneomorphae</taxon>
        <taxon>Entelegynae</taxon>
        <taxon>Araneoidea</taxon>
        <taxon>Araneidae</taxon>
        <taxon>Argiope</taxon>
    </lineage>
</organism>
<dbReference type="EMBL" id="JABXBU010002231">
    <property type="protein sequence ID" value="KAF8763755.1"/>
    <property type="molecule type" value="Genomic_DNA"/>
</dbReference>
<sequence length="377" mass="42455">MFVEAPWLSWLKRLSSSNWGLNKDHRRQLYKTVAERMILHGSVEWAASLSARQKRVLNSIQRNFLLNISRAYFTNPSAALQVIEGSLPLHLKAELEAAYVRLKQQISLDGRGFPPADYEEKPATTRLHPAAFQLEDRISFTKTVSQEEETNIYTDGSHLNNQTGCAFCVIKNEEITSDWMGKLRNENSVFQAELTAIKEACHWAINQDLQIKIWSDSESSLHSIQAINTKSAIAQEIQEVLLNSTNIRLGSTSATSSLSSPVPISRLSSFPTTYYNNPAAPPIFVIGNRTASTPNQQSSLRQHHPPDTSIIAPTVSLMALPFQRPDSSYNSLLRERPLILLRGRNCNPAMLQMYTLLSPFSFFLVHVHSSPERPRNL</sequence>
<dbReference type="AlphaFoldDB" id="A0A8T0E0V5"/>
<dbReference type="Gene3D" id="3.30.420.10">
    <property type="entry name" value="Ribonuclease H-like superfamily/Ribonuclease H"/>
    <property type="match status" value="1"/>
</dbReference>
<reference evidence="2" key="2">
    <citation type="submission" date="2020-06" db="EMBL/GenBank/DDBJ databases">
        <authorList>
            <person name="Sheffer M."/>
        </authorList>
    </citation>
    <scope>NUCLEOTIDE SEQUENCE</scope>
</reference>
<dbReference type="InterPro" id="IPR036397">
    <property type="entry name" value="RNaseH_sf"/>
</dbReference>
<proteinExistence type="predicted"/>